<evidence type="ECO:0000256" key="4">
    <source>
        <dbReference type="ARBA" id="ARBA00023136"/>
    </source>
</evidence>
<keyword evidence="4 5" id="KW-0472">Membrane</keyword>
<evidence type="ECO:0000313" key="6">
    <source>
        <dbReference type="Proteomes" id="UP000095287"/>
    </source>
</evidence>
<feature type="transmembrane region" description="Helical" evidence="5">
    <location>
        <begin position="40"/>
        <end position="58"/>
    </location>
</feature>
<sequence length="368" mass="41655">MFVRKGYEQCNVFAICLDLYLLTFKNVPRKGVRSSTLCEYLHVLVVLLILIPVISVTMESHFTLAYLLQLIKSLIVPGWIPSNCTAGIDQPSASEFLSHLKSSQLVYLIIGSTFTLLIIALGFVHWFFTWHYITKEKRQNKMYFLISLLPVSASCCLVGMYMPRTATIVTSLGILYLLLCLFVLVSLIRHLAGGRTNLAMYLRSSAPVVRAFIVASNVIAIAEYRQDARKWLQLSDIGSVASLLLAIFGVHTLARLTGEKLSEYKFMKIFRLVDFALLLFTAQQPMIFENILVRFNVFECGPVLSPHDSAKFMCNFVIICEMLGLSLLATFYLKPSKNALFDMYLKSSSLHDDRSTEEAILNEEYLFT</sequence>
<feature type="transmembrane region" description="Helical" evidence="5">
    <location>
        <begin position="237"/>
        <end position="257"/>
    </location>
</feature>
<protein>
    <submittedName>
        <fullName evidence="7">Transmembrane protein</fullName>
    </submittedName>
</protein>
<evidence type="ECO:0000256" key="1">
    <source>
        <dbReference type="ARBA" id="ARBA00004141"/>
    </source>
</evidence>
<evidence type="ECO:0000256" key="3">
    <source>
        <dbReference type="ARBA" id="ARBA00022989"/>
    </source>
</evidence>
<feature type="transmembrane region" description="Helical" evidence="5">
    <location>
        <begin position="142"/>
        <end position="162"/>
    </location>
</feature>
<feature type="transmembrane region" description="Helical" evidence="5">
    <location>
        <begin position="269"/>
        <end position="288"/>
    </location>
</feature>
<dbReference type="SMART" id="SM01417">
    <property type="entry name" value="Solute_trans_a"/>
    <property type="match status" value="1"/>
</dbReference>
<dbReference type="AlphaFoldDB" id="A0A1I8A8Y6"/>
<proteinExistence type="predicted"/>
<evidence type="ECO:0000313" key="7">
    <source>
        <dbReference type="WBParaSite" id="L893_g34043.t1"/>
    </source>
</evidence>
<evidence type="ECO:0000256" key="5">
    <source>
        <dbReference type="SAM" id="Phobius"/>
    </source>
</evidence>
<dbReference type="Pfam" id="PF03619">
    <property type="entry name" value="Solute_trans_a"/>
    <property type="match status" value="1"/>
</dbReference>
<name>A0A1I8A8Y6_9BILA</name>
<feature type="transmembrane region" description="Helical" evidence="5">
    <location>
        <begin position="200"/>
        <end position="222"/>
    </location>
</feature>
<keyword evidence="3 5" id="KW-1133">Transmembrane helix</keyword>
<keyword evidence="2 5" id="KW-0812">Transmembrane</keyword>
<evidence type="ECO:0000256" key="2">
    <source>
        <dbReference type="ARBA" id="ARBA00022692"/>
    </source>
</evidence>
<dbReference type="GO" id="GO:0016020">
    <property type="term" value="C:membrane"/>
    <property type="evidence" value="ECO:0007669"/>
    <property type="project" value="UniProtKB-SubCell"/>
</dbReference>
<dbReference type="PANTHER" id="PTHR23423">
    <property type="entry name" value="ORGANIC SOLUTE TRANSPORTER-RELATED"/>
    <property type="match status" value="1"/>
</dbReference>
<organism evidence="6 7">
    <name type="scientific">Steinernema glaseri</name>
    <dbReference type="NCBI Taxonomy" id="37863"/>
    <lineage>
        <taxon>Eukaryota</taxon>
        <taxon>Metazoa</taxon>
        <taxon>Ecdysozoa</taxon>
        <taxon>Nematoda</taxon>
        <taxon>Chromadorea</taxon>
        <taxon>Rhabditida</taxon>
        <taxon>Tylenchina</taxon>
        <taxon>Panagrolaimomorpha</taxon>
        <taxon>Strongyloidoidea</taxon>
        <taxon>Steinernematidae</taxon>
        <taxon>Steinernema</taxon>
    </lineage>
</organism>
<accession>A0A1I8A8Y6</accession>
<dbReference type="InterPro" id="IPR005178">
    <property type="entry name" value="Ostalpha/TMEM184C"/>
</dbReference>
<feature type="transmembrane region" description="Helical" evidence="5">
    <location>
        <begin position="168"/>
        <end position="188"/>
    </location>
</feature>
<dbReference type="Proteomes" id="UP000095287">
    <property type="component" value="Unplaced"/>
</dbReference>
<feature type="transmembrane region" description="Helical" evidence="5">
    <location>
        <begin position="105"/>
        <end position="130"/>
    </location>
</feature>
<feature type="transmembrane region" description="Helical" evidence="5">
    <location>
        <begin position="312"/>
        <end position="333"/>
    </location>
</feature>
<dbReference type="WBParaSite" id="L893_g34043.t1">
    <property type="protein sequence ID" value="L893_g34043.t1"/>
    <property type="gene ID" value="L893_g34043"/>
</dbReference>
<reference evidence="7" key="1">
    <citation type="submission" date="2016-11" db="UniProtKB">
        <authorList>
            <consortium name="WormBaseParasite"/>
        </authorList>
    </citation>
    <scope>IDENTIFICATION</scope>
</reference>
<keyword evidence="6" id="KW-1185">Reference proteome</keyword>
<comment type="subcellular location">
    <subcellularLocation>
        <location evidence="1">Membrane</location>
        <topology evidence="1">Multi-pass membrane protein</topology>
    </subcellularLocation>
</comment>